<keyword evidence="2" id="KW-1185">Reference proteome</keyword>
<dbReference type="EMBL" id="RSEC01000048">
    <property type="protein sequence ID" value="RSD16537.1"/>
    <property type="molecule type" value="Genomic_DNA"/>
</dbReference>
<accession>A0A3R9ERB0</accession>
<dbReference type="Proteomes" id="UP000267081">
    <property type="component" value="Unassembled WGS sequence"/>
</dbReference>
<dbReference type="AlphaFoldDB" id="A0A3R9ERB0"/>
<gene>
    <name evidence="1" type="ORF">EIY87_23160</name>
</gene>
<dbReference type="RefSeq" id="WP_125311618.1">
    <property type="nucleotide sequence ID" value="NZ_RSEC01000048.1"/>
</dbReference>
<evidence type="ECO:0000313" key="2">
    <source>
        <dbReference type="Proteomes" id="UP000267081"/>
    </source>
</evidence>
<dbReference type="OrthoDB" id="3625451at2"/>
<sequence length="116" mass="12267">MDGSHSGFHVDDGAYTRYAREVDPLGDDVKGAADKHVGPHVTLGGHGFSEMGGESGFSGAYSGRMRALQEKMHRVGGGWRQVGEAARQTDRNYAAVEAEHGDVVRRLGTDLGPGTA</sequence>
<reference evidence="1 2" key="1">
    <citation type="submission" date="2018-12" db="EMBL/GenBank/DDBJ databases">
        <title>Amycolatopsis eburnea sp. nov. actinomycete associate with arbuscular mycorrhiza fungal spore.</title>
        <authorList>
            <person name="Lumyong S."/>
            <person name="Chaiya L."/>
        </authorList>
    </citation>
    <scope>NUCLEOTIDE SEQUENCE [LARGE SCALE GENOMIC DNA]</scope>
    <source>
        <strain evidence="1 2">GLM-1</strain>
    </source>
</reference>
<name>A0A3R9ERB0_9PSEU</name>
<organism evidence="1 2">
    <name type="scientific">Amycolatopsis eburnea</name>
    <dbReference type="NCBI Taxonomy" id="2267691"/>
    <lineage>
        <taxon>Bacteria</taxon>
        <taxon>Bacillati</taxon>
        <taxon>Actinomycetota</taxon>
        <taxon>Actinomycetes</taxon>
        <taxon>Pseudonocardiales</taxon>
        <taxon>Pseudonocardiaceae</taxon>
        <taxon>Amycolatopsis</taxon>
    </lineage>
</organism>
<protein>
    <submittedName>
        <fullName evidence="1">Uncharacterized protein</fullName>
    </submittedName>
</protein>
<proteinExistence type="predicted"/>
<evidence type="ECO:0000313" key="1">
    <source>
        <dbReference type="EMBL" id="RSD16537.1"/>
    </source>
</evidence>
<comment type="caution">
    <text evidence="1">The sequence shown here is derived from an EMBL/GenBank/DDBJ whole genome shotgun (WGS) entry which is preliminary data.</text>
</comment>